<accession>B5AX71</accession>
<keyword evidence="1" id="KW-0472">Membrane</keyword>
<protein>
    <submittedName>
        <fullName evidence="2">Uncharacterized protein</fullName>
    </submittedName>
</protein>
<dbReference type="KEGG" id="vg:6779502"/>
<keyword evidence="1" id="KW-0812">Transmembrane</keyword>
<keyword evidence="1" id="KW-1133">Transmembrane helix</keyword>
<organism evidence="2 3">
    <name type="scientific">Iodobacter phage PhiPLPE</name>
    <dbReference type="NCBI Taxonomy" id="551895"/>
    <lineage>
        <taxon>Viruses</taxon>
        <taxon>Duplodnaviria</taxon>
        <taxon>Heunggongvirae</taxon>
        <taxon>Uroviricota</taxon>
        <taxon>Caudoviricetes</taxon>
        <taxon>Iodovirus</taxon>
        <taxon>Iodovirus PLPE</taxon>
    </lineage>
</organism>
<evidence type="ECO:0000313" key="3">
    <source>
        <dbReference type="Proteomes" id="UP000001862"/>
    </source>
</evidence>
<feature type="transmembrane region" description="Helical" evidence="1">
    <location>
        <begin position="7"/>
        <end position="29"/>
    </location>
</feature>
<dbReference type="PROSITE" id="PS51257">
    <property type="entry name" value="PROKAR_LIPOPROTEIN"/>
    <property type="match status" value="1"/>
</dbReference>
<keyword evidence="3" id="KW-1185">Reference proteome</keyword>
<evidence type="ECO:0000313" key="2">
    <source>
        <dbReference type="EMBL" id="ACG60374.1"/>
    </source>
</evidence>
<dbReference type="GeneID" id="6779502"/>
<gene>
    <name evidence="2" type="ORF">phiPLPE_52</name>
</gene>
<proteinExistence type="predicted"/>
<name>B5AX71_9CAUD</name>
<reference evidence="3" key="1">
    <citation type="journal article" date="2009" name="Environ. Microbiol. Rep.">
        <title>Isolation and genomic characterization of the first phage infecting Iodobacteria: ?PLPE, a myovirus having a novel set of features.</title>
        <authorList>
            <person name="Leblanc C."/>
            <person name="Caumont-Sarcos A."/>
            <person name="Comeau A.M."/>
            <person name="Krisch H.M."/>
        </authorList>
    </citation>
    <scope>NUCLEOTIDE SEQUENCE [LARGE SCALE GENOMIC DNA]</scope>
</reference>
<sequence>MKVNMTMVINFFVIVFLACIVAFLFTIYVDMTKPAPDPFAKCVQLPSSDKANYWRCEK</sequence>
<dbReference type="EMBL" id="EU876853">
    <property type="protein sequence ID" value="ACG60374.1"/>
    <property type="molecule type" value="Genomic_DNA"/>
</dbReference>
<dbReference type="RefSeq" id="YP_002128486.1">
    <property type="nucleotide sequence ID" value="NC_011142.1"/>
</dbReference>
<evidence type="ECO:0000256" key="1">
    <source>
        <dbReference type="SAM" id="Phobius"/>
    </source>
</evidence>
<dbReference type="Proteomes" id="UP000001862">
    <property type="component" value="Segment"/>
</dbReference>